<gene>
    <name evidence="1" type="primary">ORF217250</name>
</gene>
<protein>
    <submittedName>
        <fullName evidence="1">Uncharacterized protein</fullName>
    </submittedName>
</protein>
<proteinExistence type="predicted"/>
<sequence length="72" mass="8283">QNSSSLSNIKQQREVIKCQSSDDFVANGFVSEAEKSQNFKRKYNFRNETSSKIQTLEGENVVLKKEKKMHSV</sequence>
<evidence type="ECO:0000313" key="1">
    <source>
        <dbReference type="EMBL" id="CEK97916.1"/>
    </source>
</evidence>
<feature type="non-terminal residue" evidence="1">
    <location>
        <position position="1"/>
    </location>
</feature>
<organism evidence="1">
    <name type="scientific">Arion vulgaris</name>
    <dbReference type="NCBI Taxonomy" id="1028688"/>
    <lineage>
        <taxon>Eukaryota</taxon>
        <taxon>Metazoa</taxon>
        <taxon>Spiralia</taxon>
        <taxon>Lophotrochozoa</taxon>
        <taxon>Mollusca</taxon>
        <taxon>Gastropoda</taxon>
        <taxon>Heterobranchia</taxon>
        <taxon>Euthyneura</taxon>
        <taxon>Panpulmonata</taxon>
        <taxon>Eupulmonata</taxon>
        <taxon>Stylommatophora</taxon>
        <taxon>Helicina</taxon>
        <taxon>Arionoidea</taxon>
        <taxon>Arionidae</taxon>
        <taxon>Arion</taxon>
    </lineage>
</organism>
<accession>A0A0B7BZV8</accession>
<reference evidence="1" key="1">
    <citation type="submission" date="2014-12" db="EMBL/GenBank/DDBJ databases">
        <title>Insight into the proteome of Arion vulgaris.</title>
        <authorList>
            <person name="Aradska J."/>
            <person name="Bulat T."/>
            <person name="Smidak R."/>
            <person name="Sarate P."/>
            <person name="Gangsoo J."/>
            <person name="Sialana F."/>
            <person name="Bilban M."/>
            <person name="Lubec G."/>
        </authorList>
    </citation>
    <scope>NUCLEOTIDE SEQUENCE</scope>
    <source>
        <tissue evidence="1">Skin</tissue>
    </source>
</reference>
<name>A0A0B7BZV8_9EUPU</name>
<dbReference type="EMBL" id="HACG01051045">
    <property type="protein sequence ID" value="CEK97916.1"/>
    <property type="molecule type" value="Transcribed_RNA"/>
</dbReference>
<dbReference type="AlphaFoldDB" id="A0A0B7BZV8"/>